<protein>
    <recommendedName>
        <fullName evidence="3">RRM domain-containing protein</fullName>
    </recommendedName>
</protein>
<feature type="compositionally biased region" description="Basic and acidic residues" evidence="2">
    <location>
        <begin position="72"/>
        <end position="85"/>
    </location>
</feature>
<dbReference type="CDD" id="cd12343">
    <property type="entry name" value="RRM1_2_CoAA_like"/>
    <property type="match status" value="1"/>
</dbReference>
<feature type="region of interest" description="Disordered" evidence="2">
    <location>
        <begin position="72"/>
        <end position="218"/>
    </location>
</feature>
<dbReference type="InterPro" id="IPR000504">
    <property type="entry name" value="RRM_dom"/>
</dbReference>
<name>A0A0L8HU14_OCTBM</name>
<proteinExistence type="predicted"/>
<dbReference type="STRING" id="37653.A0A0L8HU14"/>
<feature type="compositionally biased region" description="Low complexity" evidence="2">
    <location>
        <begin position="112"/>
        <end position="121"/>
    </location>
</feature>
<dbReference type="OrthoDB" id="79941at2759"/>
<evidence type="ECO:0000313" key="4">
    <source>
        <dbReference type="EMBL" id="KOF92684.1"/>
    </source>
</evidence>
<feature type="compositionally biased region" description="Basic and acidic residues" evidence="2">
    <location>
        <begin position="175"/>
        <end position="187"/>
    </location>
</feature>
<dbReference type="PANTHER" id="PTHR23147">
    <property type="entry name" value="SERINE/ARGININE RICH SPLICING FACTOR"/>
    <property type="match status" value="1"/>
</dbReference>
<dbReference type="EMBL" id="KQ417294">
    <property type="protein sequence ID" value="KOF92684.1"/>
    <property type="molecule type" value="Genomic_DNA"/>
</dbReference>
<dbReference type="InterPro" id="IPR035979">
    <property type="entry name" value="RBD_domain_sf"/>
</dbReference>
<evidence type="ECO:0000256" key="1">
    <source>
        <dbReference type="PROSITE-ProRule" id="PRU00176"/>
    </source>
</evidence>
<feature type="compositionally biased region" description="Polar residues" evidence="2">
    <location>
        <begin position="99"/>
        <end position="111"/>
    </location>
</feature>
<evidence type="ECO:0000256" key="2">
    <source>
        <dbReference type="SAM" id="MobiDB-lite"/>
    </source>
</evidence>
<dbReference type="InterPro" id="IPR012677">
    <property type="entry name" value="Nucleotide-bd_a/b_plait_sf"/>
</dbReference>
<sequence>MPTKIFVGNVNPTTKAEQLRVLFEKYGKVTECDIIRNYAFVHMEYDSEAVQAIRQLNGYSVCNSRIRVELSHGKKTENADKKPTDRAFPPRKPLGQGGLSNFNSRFTPGSFNNNNSNNNNNWPDNYDQRPRFRDNFPDYYERDGRMSSVPDRYPGGPMSDRMGSMQDRYPAQGPPRDRMMPPPHSERFPSSQPDRMRPSSPFDRRGAPPPPHAMRDNYYMDRDPYYRERSPLSRMPPDYYDRNMKRDYPPSPYQNNDNMGGFKRDTPMGRDMGMRSMGMDAPVRDQMPSSRGGMEPMRRDNMVGNRGPGPMGLIL</sequence>
<keyword evidence="1" id="KW-0694">RNA-binding</keyword>
<dbReference type="SUPFAM" id="SSF54928">
    <property type="entry name" value="RNA-binding domain, RBD"/>
    <property type="match status" value="1"/>
</dbReference>
<accession>A0A0L8HU14</accession>
<reference evidence="4" key="1">
    <citation type="submission" date="2015-07" db="EMBL/GenBank/DDBJ databases">
        <title>MeaNS - Measles Nucleotide Surveillance Program.</title>
        <authorList>
            <person name="Tran T."/>
            <person name="Druce J."/>
        </authorList>
    </citation>
    <scope>NUCLEOTIDE SEQUENCE</scope>
    <source>
        <strain evidence="4">UCB-OBI-ISO-001</strain>
        <tissue evidence="4">Gonad</tissue>
    </source>
</reference>
<feature type="compositionally biased region" description="Basic and acidic residues" evidence="2">
    <location>
        <begin position="194"/>
        <end position="206"/>
    </location>
</feature>
<feature type="compositionally biased region" description="Basic and acidic residues" evidence="2">
    <location>
        <begin position="126"/>
        <end position="145"/>
    </location>
</feature>
<dbReference type="GO" id="GO:0003723">
    <property type="term" value="F:RNA binding"/>
    <property type="evidence" value="ECO:0007669"/>
    <property type="project" value="UniProtKB-UniRule"/>
</dbReference>
<dbReference type="InterPro" id="IPR050907">
    <property type="entry name" value="SRSF"/>
</dbReference>
<feature type="domain" description="RRM" evidence="3">
    <location>
        <begin position="3"/>
        <end position="73"/>
    </location>
</feature>
<dbReference type="SMART" id="SM00360">
    <property type="entry name" value="RRM"/>
    <property type="match status" value="1"/>
</dbReference>
<dbReference type="Gene3D" id="3.30.70.330">
    <property type="match status" value="1"/>
</dbReference>
<dbReference type="AlphaFoldDB" id="A0A0L8HU14"/>
<gene>
    <name evidence="4" type="ORF">OCBIM_22006079mg</name>
</gene>
<feature type="compositionally biased region" description="Gly residues" evidence="2">
    <location>
        <begin position="306"/>
        <end position="315"/>
    </location>
</feature>
<dbReference type="Pfam" id="PF00076">
    <property type="entry name" value="RRM_1"/>
    <property type="match status" value="1"/>
</dbReference>
<evidence type="ECO:0000259" key="3">
    <source>
        <dbReference type="PROSITE" id="PS50102"/>
    </source>
</evidence>
<organism evidence="4">
    <name type="scientific">Octopus bimaculoides</name>
    <name type="common">California two-spotted octopus</name>
    <dbReference type="NCBI Taxonomy" id="37653"/>
    <lineage>
        <taxon>Eukaryota</taxon>
        <taxon>Metazoa</taxon>
        <taxon>Spiralia</taxon>
        <taxon>Lophotrochozoa</taxon>
        <taxon>Mollusca</taxon>
        <taxon>Cephalopoda</taxon>
        <taxon>Coleoidea</taxon>
        <taxon>Octopodiformes</taxon>
        <taxon>Octopoda</taxon>
        <taxon>Incirrata</taxon>
        <taxon>Octopodidae</taxon>
        <taxon>Octopus</taxon>
    </lineage>
</organism>
<feature type="region of interest" description="Disordered" evidence="2">
    <location>
        <begin position="277"/>
        <end position="315"/>
    </location>
</feature>
<dbReference type="PROSITE" id="PS50102">
    <property type="entry name" value="RRM"/>
    <property type="match status" value="1"/>
</dbReference>